<dbReference type="SMART" id="SM01294">
    <property type="entry name" value="PKS_PP_betabranch"/>
    <property type="match status" value="1"/>
</dbReference>
<dbReference type="InterPro" id="IPR009081">
    <property type="entry name" value="PP-bd_ACP"/>
</dbReference>
<keyword evidence="3" id="KW-0808">Transferase</keyword>
<comment type="caution">
    <text evidence="6">The sequence shown here is derived from an EMBL/GenBank/DDBJ whole genome shotgun (WGS) entry which is preliminary data.</text>
</comment>
<keyword evidence="7" id="KW-1185">Reference proteome</keyword>
<dbReference type="InterPro" id="IPR020806">
    <property type="entry name" value="PKS_PP-bd"/>
</dbReference>
<dbReference type="SMART" id="SM00823">
    <property type="entry name" value="PKS_PP"/>
    <property type="match status" value="1"/>
</dbReference>
<dbReference type="PANTHER" id="PTHR43775">
    <property type="entry name" value="FATTY ACID SYNTHASE"/>
    <property type="match status" value="1"/>
</dbReference>
<name>A0ABS2AKA4_9ACTN</name>
<sequence length="249" mass="26655">MATDERILEHLLKRGVDVMDPNLAIGVLQRAIEDGRTTLTVTNMDWAKFAPAFTAGRPSPLLSDLPAVRAALVEEEPEADEPALVRKLTGLSAAEATRVLLTAVRTEAAAVLGMDGADDLTATKAFRDFGFDSVTAVELRNRLRRLTGRNLPAALVFDYPTPQALAEYLRGELAPGGAEVADDPDAEIRAALAAVPISRLRRAGLLEMVLQLGDDDQKPEPETAGDDETSIDDMDAASLLRLAIEGTTN</sequence>
<evidence type="ECO:0000313" key="6">
    <source>
        <dbReference type="EMBL" id="MBM2619669.1"/>
    </source>
</evidence>
<accession>A0ABS2AKA4</accession>
<dbReference type="Pfam" id="PF00550">
    <property type="entry name" value="PP-binding"/>
    <property type="match status" value="1"/>
</dbReference>
<dbReference type="Gene3D" id="1.10.1200.10">
    <property type="entry name" value="ACP-like"/>
    <property type="match status" value="1"/>
</dbReference>
<dbReference type="Proteomes" id="UP000632138">
    <property type="component" value="Unassembled WGS sequence"/>
</dbReference>
<gene>
    <name evidence="6" type="ORF">JIG36_29415</name>
</gene>
<dbReference type="PROSITE" id="PS50075">
    <property type="entry name" value="CARRIER"/>
    <property type="match status" value="1"/>
</dbReference>
<dbReference type="Gene3D" id="3.40.50.720">
    <property type="entry name" value="NAD(P)-binding Rossmann-like Domain"/>
    <property type="match status" value="1"/>
</dbReference>
<protein>
    <recommendedName>
        <fullName evidence="5">Carrier domain-containing protein</fullName>
    </recommendedName>
</protein>
<evidence type="ECO:0000256" key="3">
    <source>
        <dbReference type="ARBA" id="ARBA00022679"/>
    </source>
</evidence>
<feature type="compositionally biased region" description="Acidic residues" evidence="4">
    <location>
        <begin position="223"/>
        <end position="232"/>
    </location>
</feature>
<dbReference type="EMBL" id="JAENHP010000011">
    <property type="protein sequence ID" value="MBM2619669.1"/>
    <property type="molecule type" value="Genomic_DNA"/>
</dbReference>
<evidence type="ECO:0000256" key="4">
    <source>
        <dbReference type="SAM" id="MobiDB-lite"/>
    </source>
</evidence>
<evidence type="ECO:0000259" key="5">
    <source>
        <dbReference type="PROSITE" id="PS50075"/>
    </source>
</evidence>
<proteinExistence type="predicted"/>
<reference evidence="6 7" key="1">
    <citation type="submission" date="2021-01" db="EMBL/GenBank/DDBJ databases">
        <title>Actinoplanes sp. nov. LDG1-06 isolated from lichen.</title>
        <authorList>
            <person name="Saeng-In P."/>
            <person name="Phongsopitanun W."/>
            <person name="Kanchanasin P."/>
            <person name="Yuki M."/>
            <person name="Kudo T."/>
            <person name="Ohkuma M."/>
            <person name="Tanasupawat S."/>
        </authorList>
    </citation>
    <scope>NUCLEOTIDE SEQUENCE [LARGE SCALE GENOMIC DNA]</scope>
    <source>
        <strain evidence="6 7">LDG1-06</strain>
    </source>
</reference>
<dbReference type="SUPFAM" id="SSF47336">
    <property type="entry name" value="ACP-like"/>
    <property type="match status" value="1"/>
</dbReference>
<feature type="domain" description="Carrier" evidence="5">
    <location>
        <begin position="98"/>
        <end position="173"/>
    </location>
</feature>
<organism evidence="6 7">
    <name type="scientific">Paractinoplanes ovalisporus</name>
    <dbReference type="NCBI Taxonomy" id="2810368"/>
    <lineage>
        <taxon>Bacteria</taxon>
        <taxon>Bacillati</taxon>
        <taxon>Actinomycetota</taxon>
        <taxon>Actinomycetes</taxon>
        <taxon>Micromonosporales</taxon>
        <taxon>Micromonosporaceae</taxon>
        <taxon>Paractinoplanes</taxon>
    </lineage>
</organism>
<keyword evidence="1" id="KW-0596">Phosphopantetheine</keyword>
<dbReference type="PROSITE" id="PS00012">
    <property type="entry name" value="PHOSPHOPANTETHEINE"/>
    <property type="match status" value="1"/>
</dbReference>
<dbReference type="InterPro" id="IPR050091">
    <property type="entry name" value="PKS_NRPS_Biosynth_Enz"/>
</dbReference>
<evidence type="ECO:0000256" key="2">
    <source>
        <dbReference type="ARBA" id="ARBA00022553"/>
    </source>
</evidence>
<dbReference type="InterPro" id="IPR006162">
    <property type="entry name" value="Ppantetheine_attach_site"/>
</dbReference>
<dbReference type="PANTHER" id="PTHR43775:SF51">
    <property type="entry name" value="INACTIVE PHENOLPHTHIOCEROL SYNTHESIS POLYKETIDE SYNTHASE TYPE I PKS1-RELATED"/>
    <property type="match status" value="1"/>
</dbReference>
<feature type="region of interest" description="Disordered" evidence="4">
    <location>
        <begin position="211"/>
        <end position="232"/>
    </location>
</feature>
<dbReference type="InterPro" id="IPR036736">
    <property type="entry name" value="ACP-like_sf"/>
</dbReference>
<keyword evidence="2" id="KW-0597">Phosphoprotein</keyword>
<evidence type="ECO:0000313" key="7">
    <source>
        <dbReference type="Proteomes" id="UP000632138"/>
    </source>
</evidence>
<evidence type="ECO:0000256" key="1">
    <source>
        <dbReference type="ARBA" id="ARBA00022450"/>
    </source>
</evidence>